<proteinExistence type="inferred from homology"/>
<accession>A0A1B9P3Z0</accession>
<evidence type="ECO:0000313" key="5">
    <source>
        <dbReference type="Proteomes" id="UP000093523"/>
    </source>
</evidence>
<organism evidence="4 5">
    <name type="scientific">Aliivibrio logei</name>
    <name type="common">Vibrio logei</name>
    <dbReference type="NCBI Taxonomy" id="688"/>
    <lineage>
        <taxon>Bacteria</taxon>
        <taxon>Pseudomonadati</taxon>
        <taxon>Pseudomonadota</taxon>
        <taxon>Gammaproteobacteria</taxon>
        <taxon>Vibrionales</taxon>
        <taxon>Vibrionaceae</taxon>
        <taxon>Aliivibrio</taxon>
    </lineage>
</organism>
<name>A0A1B9P3Z0_ALILO</name>
<evidence type="ECO:0000313" key="4">
    <source>
        <dbReference type="EMBL" id="OCH23230.1"/>
    </source>
</evidence>
<keyword evidence="2" id="KW-0560">Oxidoreductase</keyword>
<comment type="similarity">
    <text evidence="1">Belongs to the nitroreductase family.</text>
</comment>
<dbReference type="GO" id="GO:0016491">
    <property type="term" value="F:oxidoreductase activity"/>
    <property type="evidence" value="ECO:0007669"/>
    <property type="project" value="UniProtKB-KW"/>
</dbReference>
<evidence type="ECO:0000259" key="3">
    <source>
        <dbReference type="Pfam" id="PF00881"/>
    </source>
</evidence>
<dbReference type="Gene3D" id="3.40.109.10">
    <property type="entry name" value="NADH Oxidase"/>
    <property type="match status" value="1"/>
</dbReference>
<dbReference type="SUPFAM" id="SSF55469">
    <property type="entry name" value="FMN-dependent nitroreductase-like"/>
    <property type="match status" value="1"/>
</dbReference>
<dbReference type="InterPro" id="IPR029479">
    <property type="entry name" value="Nitroreductase"/>
</dbReference>
<dbReference type="OrthoDB" id="9809288at2"/>
<dbReference type="STRING" id="688.A6E04_04825"/>
<dbReference type="EMBL" id="MAJU01000004">
    <property type="protein sequence ID" value="OCH23230.1"/>
    <property type="molecule type" value="Genomic_DNA"/>
</dbReference>
<feature type="domain" description="Nitroreductase" evidence="3">
    <location>
        <begin position="8"/>
        <end position="183"/>
    </location>
</feature>
<dbReference type="AlphaFoldDB" id="A0A1B9P3Z0"/>
<dbReference type="Pfam" id="PF00881">
    <property type="entry name" value="Nitroreductase"/>
    <property type="match status" value="1"/>
</dbReference>
<sequence>MKNITDIINNRRSINNYDPSKSLTKEQIITLMTLTTKAPSAFNLQNWEFVAVQSKDAKVKLKALAYGQQKIEESSVTFIVCGTLHPQELLAHSLAPSLEKGIISSGIVDGWVNAASNMYTNNSIFQRDEAIRSASLAGMTLMLAAEGMGLSSCPMIGFDPEGVKKAFGLSDNSVPTMLITVGYAIEDNWAQKLRRPLDEVLTIL</sequence>
<reference evidence="4 5" key="1">
    <citation type="submission" date="2016-06" db="EMBL/GenBank/DDBJ databases">
        <authorList>
            <person name="Kjaerup R.B."/>
            <person name="Dalgaard T.S."/>
            <person name="Juul-Madsen H.R."/>
        </authorList>
    </citation>
    <scope>NUCLEOTIDE SEQUENCE [LARGE SCALE GENOMIC DNA]</scope>
    <source>
        <strain evidence="4 5">1S159</strain>
    </source>
</reference>
<gene>
    <name evidence="4" type="ORF">A6E04_04825</name>
</gene>
<evidence type="ECO:0000256" key="2">
    <source>
        <dbReference type="ARBA" id="ARBA00023002"/>
    </source>
</evidence>
<dbReference type="PANTHER" id="PTHR43673">
    <property type="entry name" value="NAD(P)H NITROREDUCTASE YDGI-RELATED"/>
    <property type="match status" value="1"/>
</dbReference>
<dbReference type="Proteomes" id="UP000093523">
    <property type="component" value="Unassembled WGS sequence"/>
</dbReference>
<comment type="caution">
    <text evidence="4">The sequence shown here is derived from an EMBL/GenBank/DDBJ whole genome shotgun (WGS) entry which is preliminary data.</text>
</comment>
<dbReference type="InterPro" id="IPR000415">
    <property type="entry name" value="Nitroreductase-like"/>
</dbReference>
<dbReference type="CDD" id="cd02137">
    <property type="entry name" value="MhqN-like"/>
    <property type="match status" value="1"/>
</dbReference>
<evidence type="ECO:0000256" key="1">
    <source>
        <dbReference type="ARBA" id="ARBA00007118"/>
    </source>
</evidence>
<protein>
    <submittedName>
        <fullName evidence="4">NAD(P)H nitroreductase</fullName>
    </submittedName>
</protein>
<dbReference type="PANTHER" id="PTHR43673:SF12">
    <property type="entry name" value="PROTEIN DRGA"/>
    <property type="match status" value="1"/>
</dbReference>
<dbReference type="RefSeq" id="WP_023602878.1">
    <property type="nucleotide sequence ID" value="NZ_CAWMPN010000004.1"/>
</dbReference>